<dbReference type="GO" id="GO:0004301">
    <property type="term" value="F:epoxide hydrolase activity"/>
    <property type="evidence" value="ECO:0007669"/>
    <property type="project" value="TreeGrafter"/>
</dbReference>
<protein>
    <recommendedName>
        <fullName evidence="5">Epoxide hydrolase N-terminal domain-containing protein</fullName>
    </recommendedName>
</protein>
<name>A0A9N9Q0S7_9HELO</name>
<dbReference type="InterPro" id="IPR016292">
    <property type="entry name" value="Epoxide_hydrolase"/>
</dbReference>
<evidence type="ECO:0000313" key="7">
    <source>
        <dbReference type="Proteomes" id="UP000696280"/>
    </source>
</evidence>
<keyword evidence="7" id="KW-1185">Reference proteome</keyword>
<evidence type="ECO:0000256" key="3">
    <source>
        <dbReference type="ARBA" id="ARBA00022801"/>
    </source>
</evidence>
<dbReference type="Proteomes" id="UP000696280">
    <property type="component" value="Unassembled WGS sequence"/>
</dbReference>
<dbReference type="AlphaFoldDB" id="A0A9N9Q0S7"/>
<evidence type="ECO:0000259" key="5">
    <source>
        <dbReference type="Pfam" id="PF06441"/>
    </source>
</evidence>
<comment type="similarity">
    <text evidence="1">Belongs to the peptidase S33 family.</text>
</comment>
<feature type="active site" description="Proton acceptor" evidence="4">
    <location>
        <position position="360"/>
    </location>
</feature>
<feature type="active site" description="Nucleophile" evidence="4">
    <location>
        <position position="178"/>
    </location>
</feature>
<comment type="caution">
    <text evidence="6">The sequence shown here is derived from an EMBL/GenBank/DDBJ whole genome shotgun (WGS) entry which is preliminary data.</text>
</comment>
<feature type="active site" description="Proton donor" evidence="4">
    <location>
        <position position="302"/>
    </location>
</feature>
<dbReference type="OrthoDB" id="7130006at2759"/>
<feature type="domain" description="Epoxide hydrolase N-terminal" evidence="5">
    <location>
        <begin position="4"/>
        <end position="114"/>
    </location>
</feature>
<evidence type="ECO:0000256" key="2">
    <source>
        <dbReference type="ARBA" id="ARBA00022797"/>
    </source>
</evidence>
<dbReference type="Pfam" id="PF06441">
    <property type="entry name" value="EHN"/>
    <property type="match status" value="1"/>
</dbReference>
<dbReference type="PANTHER" id="PTHR21661">
    <property type="entry name" value="EPOXIDE HYDROLASE 1-RELATED"/>
    <property type="match status" value="1"/>
</dbReference>
<keyword evidence="2" id="KW-0058">Aromatic hydrocarbons catabolism</keyword>
<dbReference type="PRINTS" id="PR00412">
    <property type="entry name" value="EPOXHYDRLASE"/>
</dbReference>
<dbReference type="GO" id="GO:0097176">
    <property type="term" value="P:epoxide metabolic process"/>
    <property type="evidence" value="ECO:0007669"/>
    <property type="project" value="TreeGrafter"/>
</dbReference>
<sequence>MATPKPFQIAVPQEKIDKFKLKLSLTELPDELEGSGWDYGVPLAEMKRLTKAYEKWDWRQAEARLNKLPQYTTTIKVDGYDELDIHFLWQKSKVKNAIPLLMVHGVWPSSFVEFQHILPLLADNPDGPAFHIVAPSLPNFGFSSGVKTRGFSLHKHIEALHKLMLSLGYTEYATQGGDWGYFITRLMGRTYPESVKASHITTCPGAPPENFDFSTLTEREKEGLARTEWFGKEGVGYFHLQNTKPQTLIYGLNDSPAALLAWIYEKLHFWTDDYPWTDDEIFTWISIYAYSRAGPGASTRIYFEHFHGEGDTGIVGASLYVPHVKLGIAHNPKEMSVQPFSWSRKLGPIVYDGIHDSGGHFMATERPQFLAKDLNTMFGKGGGAFGAVPGKNGYDD</sequence>
<dbReference type="InterPro" id="IPR010497">
    <property type="entry name" value="Epoxide_hydro_N"/>
</dbReference>
<keyword evidence="3" id="KW-0378">Hydrolase</keyword>
<dbReference type="InterPro" id="IPR029058">
    <property type="entry name" value="AB_hydrolase_fold"/>
</dbReference>
<dbReference type="PANTHER" id="PTHR21661:SF35">
    <property type="entry name" value="EPOXIDE HYDROLASE"/>
    <property type="match status" value="1"/>
</dbReference>
<dbReference type="Gene3D" id="3.40.50.1820">
    <property type="entry name" value="alpha/beta hydrolase"/>
    <property type="match status" value="1"/>
</dbReference>
<proteinExistence type="inferred from homology"/>
<dbReference type="InterPro" id="IPR000639">
    <property type="entry name" value="Epox_hydrolase-like"/>
</dbReference>
<evidence type="ECO:0000256" key="4">
    <source>
        <dbReference type="PIRSR" id="PIRSR001112-1"/>
    </source>
</evidence>
<dbReference type="PIRSF" id="PIRSF001112">
    <property type="entry name" value="Epoxide_hydrolase"/>
    <property type="match status" value="1"/>
</dbReference>
<accession>A0A9N9Q0S7</accession>
<reference evidence="6" key="1">
    <citation type="submission" date="2021-07" db="EMBL/GenBank/DDBJ databases">
        <authorList>
            <person name="Durling M."/>
        </authorList>
    </citation>
    <scope>NUCLEOTIDE SEQUENCE</scope>
</reference>
<evidence type="ECO:0000256" key="1">
    <source>
        <dbReference type="ARBA" id="ARBA00010088"/>
    </source>
</evidence>
<evidence type="ECO:0000313" key="6">
    <source>
        <dbReference type="EMBL" id="CAG8962453.1"/>
    </source>
</evidence>
<dbReference type="EMBL" id="CAJVRL010000132">
    <property type="protein sequence ID" value="CAG8962453.1"/>
    <property type="molecule type" value="Genomic_DNA"/>
</dbReference>
<dbReference type="SUPFAM" id="SSF53474">
    <property type="entry name" value="alpha/beta-Hydrolases"/>
    <property type="match status" value="1"/>
</dbReference>
<gene>
    <name evidence="6" type="ORF">HYFRA_00014183</name>
</gene>
<organism evidence="6 7">
    <name type="scientific">Hymenoscyphus fraxineus</name>
    <dbReference type="NCBI Taxonomy" id="746836"/>
    <lineage>
        <taxon>Eukaryota</taxon>
        <taxon>Fungi</taxon>
        <taxon>Dikarya</taxon>
        <taxon>Ascomycota</taxon>
        <taxon>Pezizomycotina</taxon>
        <taxon>Leotiomycetes</taxon>
        <taxon>Helotiales</taxon>
        <taxon>Helotiaceae</taxon>
        <taxon>Hymenoscyphus</taxon>
    </lineage>
</organism>